<dbReference type="RefSeq" id="WP_160900222.1">
    <property type="nucleotide sequence ID" value="NZ_CP102850.1"/>
</dbReference>
<keyword evidence="2" id="KW-1133">Transmembrane helix</keyword>
<evidence type="ECO:0000256" key="2">
    <source>
        <dbReference type="SAM" id="Phobius"/>
    </source>
</evidence>
<sequence>MTAPHQPASTEPGARPRRPDAVAIATELWVVVILGQLVAFIGQYPSLREAWDRQVNTLPADTPREELDLLNSSATLIAVLALVGLALTVVSAVLVLLTRNGYNWARIVIAAAGVFLAVNLVFMIFGEVDPVWVMVPMVLSGVAAIGASVLLLRRESEQYCRDMSEHRRRPAPPPPGPPSGGGHGYRQGPAPWTYGGGQHNGGQHGGGDPYSSRPHPNEGNRSRGES</sequence>
<organism evidence="3 4">
    <name type="scientific">Gordonia mangrovi</name>
    <dbReference type="NCBI Taxonomy" id="2665643"/>
    <lineage>
        <taxon>Bacteria</taxon>
        <taxon>Bacillati</taxon>
        <taxon>Actinomycetota</taxon>
        <taxon>Actinomycetes</taxon>
        <taxon>Mycobacteriales</taxon>
        <taxon>Gordoniaceae</taxon>
        <taxon>Gordonia</taxon>
    </lineage>
</organism>
<evidence type="ECO:0000256" key="1">
    <source>
        <dbReference type="SAM" id="MobiDB-lite"/>
    </source>
</evidence>
<feature type="transmembrane region" description="Helical" evidence="2">
    <location>
        <begin position="131"/>
        <end position="152"/>
    </location>
</feature>
<name>A0A6L7GKJ3_9ACTN</name>
<proteinExistence type="predicted"/>
<feature type="compositionally biased region" description="Gly residues" evidence="1">
    <location>
        <begin position="194"/>
        <end position="208"/>
    </location>
</feature>
<dbReference type="Proteomes" id="UP000475545">
    <property type="component" value="Unassembled WGS sequence"/>
</dbReference>
<dbReference type="EMBL" id="WMBR01000001">
    <property type="protein sequence ID" value="MXP20052.1"/>
    <property type="molecule type" value="Genomic_DNA"/>
</dbReference>
<gene>
    <name evidence="3" type="ORF">GIY30_01545</name>
</gene>
<evidence type="ECO:0000313" key="3">
    <source>
        <dbReference type="EMBL" id="MXP20052.1"/>
    </source>
</evidence>
<protein>
    <submittedName>
        <fullName evidence="3">Uncharacterized protein</fullName>
    </submittedName>
</protein>
<comment type="caution">
    <text evidence="3">The sequence shown here is derived from an EMBL/GenBank/DDBJ whole genome shotgun (WGS) entry which is preliminary data.</text>
</comment>
<keyword evidence="2" id="KW-0472">Membrane</keyword>
<keyword evidence="4" id="KW-1185">Reference proteome</keyword>
<reference evidence="3 4" key="1">
    <citation type="submission" date="2019-11" db="EMBL/GenBank/DDBJ databases">
        <title>Gordonia sp. nov., a novel actinobacterium isolated from mangrove soil in Hainan.</title>
        <authorList>
            <person name="Huang X."/>
            <person name="Xie Y."/>
            <person name="Chu X."/>
            <person name="Xiao K."/>
        </authorList>
    </citation>
    <scope>NUCLEOTIDE SEQUENCE [LARGE SCALE GENOMIC DNA]</scope>
    <source>
        <strain evidence="3 4">HNM0687</strain>
    </source>
</reference>
<feature type="transmembrane region" description="Helical" evidence="2">
    <location>
        <begin position="21"/>
        <end position="42"/>
    </location>
</feature>
<feature type="region of interest" description="Disordered" evidence="1">
    <location>
        <begin position="161"/>
        <end position="226"/>
    </location>
</feature>
<dbReference type="AlphaFoldDB" id="A0A6L7GKJ3"/>
<feature type="transmembrane region" description="Helical" evidence="2">
    <location>
        <begin position="74"/>
        <end position="97"/>
    </location>
</feature>
<feature type="compositionally biased region" description="Basic and acidic residues" evidence="1">
    <location>
        <begin position="215"/>
        <end position="226"/>
    </location>
</feature>
<feature type="transmembrane region" description="Helical" evidence="2">
    <location>
        <begin position="104"/>
        <end position="125"/>
    </location>
</feature>
<accession>A0A6L7GKJ3</accession>
<keyword evidence="2" id="KW-0812">Transmembrane</keyword>
<evidence type="ECO:0000313" key="4">
    <source>
        <dbReference type="Proteomes" id="UP000475545"/>
    </source>
</evidence>